<comment type="caution">
    <text evidence="2">The sequence shown here is derived from an EMBL/GenBank/DDBJ whole genome shotgun (WGS) entry which is preliminary data.</text>
</comment>
<dbReference type="Proteomes" id="UP001281003">
    <property type="component" value="Unassembled WGS sequence"/>
</dbReference>
<reference evidence="2" key="1">
    <citation type="journal article" date="2023" name="Mol. Phylogenet. Evol.">
        <title>Genome-scale phylogeny and comparative genomics of the fungal order Sordariales.</title>
        <authorList>
            <person name="Hensen N."/>
            <person name="Bonometti L."/>
            <person name="Westerberg I."/>
            <person name="Brannstrom I.O."/>
            <person name="Guillou S."/>
            <person name="Cros-Aarteil S."/>
            <person name="Calhoun S."/>
            <person name="Haridas S."/>
            <person name="Kuo A."/>
            <person name="Mondo S."/>
            <person name="Pangilinan J."/>
            <person name="Riley R."/>
            <person name="LaButti K."/>
            <person name="Andreopoulos B."/>
            <person name="Lipzen A."/>
            <person name="Chen C."/>
            <person name="Yan M."/>
            <person name="Daum C."/>
            <person name="Ng V."/>
            <person name="Clum A."/>
            <person name="Steindorff A."/>
            <person name="Ohm R.A."/>
            <person name="Martin F."/>
            <person name="Silar P."/>
            <person name="Natvig D.O."/>
            <person name="Lalanne C."/>
            <person name="Gautier V."/>
            <person name="Ament-Velasquez S.L."/>
            <person name="Kruys A."/>
            <person name="Hutchinson M.I."/>
            <person name="Powell A.J."/>
            <person name="Barry K."/>
            <person name="Miller A.N."/>
            <person name="Grigoriev I.V."/>
            <person name="Debuchy R."/>
            <person name="Gladieux P."/>
            <person name="Hiltunen Thoren M."/>
            <person name="Johannesson H."/>
        </authorList>
    </citation>
    <scope>NUCLEOTIDE SEQUENCE</scope>
    <source>
        <strain evidence="2">FGSC 1904</strain>
    </source>
</reference>
<evidence type="ECO:0000256" key="1">
    <source>
        <dbReference type="SAM" id="MobiDB-lite"/>
    </source>
</evidence>
<feature type="compositionally biased region" description="Low complexity" evidence="1">
    <location>
        <begin position="111"/>
        <end position="125"/>
    </location>
</feature>
<evidence type="ECO:0000313" key="3">
    <source>
        <dbReference type="Proteomes" id="UP001281003"/>
    </source>
</evidence>
<name>A0AAE0U9P7_SORBR</name>
<dbReference type="AlphaFoldDB" id="A0AAE0U9P7"/>
<sequence>MKRHLEKYDLTKSGPNRQQQVGNHTSGPSKNTETGGNGADRNSYNHGTSQQRERDDRTRRSSWSTRDRNQDTWTDTNGERRDHRINRRERTPTAAARSRSDSPKLSNSPDTSGVSTSTNSPSNTTILACLPPNTPVEVLRCLERYHQNIADDLRLERRSMSRNRTTRSLYDPDGADKRDNDDQGQRGRSDAGPCSSILDCLNSTGSHLDMMRQLGLHYQFQADELRLECLRIEKEERRRERRARRHRERD</sequence>
<organism evidence="2 3">
    <name type="scientific">Sordaria brevicollis</name>
    <dbReference type="NCBI Taxonomy" id="83679"/>
    <lineage>
        <taxon>Eukaryota</taxon>
        <taxon>Fungi</taxon>
        <taxon>Dikarya</taxon>
        <taxon>Ascomycota</taxon>
        <taxon>Pezizomycotina</taxon>
        <taxon>Sordariomycetes</taxon>
        <taxon>Sordariomycetidae</taxon>
        <taxon>Sordariales</taxon>
        <taxon>Sordariaceae</taxon>
        <taxon>Sordaria</taxon>
    </lineage>
</organism>
<feature type="region of interest" description="Disordered" evidence="1">
    <location>
        <begin position="160"/>
        <end position="196"/>
    </location>
</feature>
<protein>
    <submittedName>
        <fullName evidence="2">Uncharacterized protein</fullName>
    </submittedName>
</protein>
<feature type="region of interest" description="Disordered" evidence="1">
    <location>
        <begin position="1"/>
        <end position="130"/>
    </location>
</feature>
<evidence type="ECO:0000313" key="2">
    <source>
        <dbReference type="EMBL" id="KAK3396156.1"/>
    </source>
</evidence>
<gene>
    <name evidence="2" type="ORF">B0T20DRAFT_416868</name>
</gene>
<feature type="compositionally biased region" description="Basic and acidic residues" evidence="1">
    <location>
        <begin position="1"/>
        <end position="10"/>
    </location>
</feature>
<dbReference type="EMBL" id="JAUTDP010000009">
    <property type="protein sequence ID" value="KAK3396156.1"/>
    <property type="molecule type" value="Genomic_DNA"/>
</dbReference>
<reference evidence="2" key="2">
    <citation type="submission" date="2023-07" db="EMBL/GenBank/DDBJ databases">
        <authorList>
            <consortium name="Lawrence Berkeley National Laboratory"/>
            <person name="Haridas S."/>
            <person name="Hensen N."/>
            <person name="Bonometti L."/>
            <person name="Westerberg I."/>
            <person name="Brannstrom I.O."/>
            <person name="Guillou S."/>
            <person name="Cros-Aarteil S."/>
            <person name="Calhoun S."/>
            <person name="Kuo A."/>
            <person name="Mondo S."/>
            <person name="Pangilinan J."/>
            <person name="Riley R."/>
            <person name="LaButti K."/>
            <person name="Andreopoulos B."/>
            <person name="Lipzen A."/>
            <person name="Chen C."/>
            <person name="Yanf M."/>
            <person name="Daum C."/>
            <person name="Ng V."/>
            <person name="Clum A."/>
            <person name="Steindorff A."/>
            <person name="Ohm R."/>
            <person name="Martin F."/>
            <person name="Silar P."/>
            <person name="Natvig D."/>
            <person name="Lalanne C."/>
            <person name="Gautier V."/>
            <person name="Ament-velasquez S.L."/>
            <person name="Kruys A."/>
            <person name="Hutchinson M.I."/>
            <person name="Powell A.J."/>
            <person name="Barry K."/>
            <person name="Miller A.N."/>
            <person name="Grigoriev I.V."/>
            <person name="Debuchy R."/>
            <person name="Gladieux P."/>
            <person name="Thoren M.H."/>
            <person name="Johannesson H."/>
        </authorList>
    </citation>
    <scope>NUCLEOTIDE SEQUENCE</scope>
    <source>
        <strain evidence="2">FGSC 1904</strain>
    </source>
</reference>
<proteinExistence type="predicted"/>
<feature type="compositionally biased region" description="Polar residues" evidence="1">
    <location>
        <begin position="13"/>
        <end position="47"/>
    </location>
</feature>
<accession>A0AAE0U9P7</accession>
<feature type="compositionally biased region" description="Basic and acidic residues" evidence="1">
    <location>
        <begin position="51"/>
        <end position="70"/>
    </location>
</feature>
<feature type="compositionally biased region" description="Basic and acidic residues" evidence="1">
    <location>
        <begin position="174"/>
        <end position="189"/>
    </location>
</feature>
<keyword evidence="3" id="KW-1185">Reference proteome</keyword>